<name>Q5BR85_SCHJA</name>
<evidence type="ECO:0000313" key="1">
    <source>
        <dbReference type="EMBL" id="AAX30951.2"/>
    </source>
</evidence>
<feature type="non-terminal residue" evidence="1">
    <location>
        <position position="1"/>
    </location>
</feature>
<dbReference type="AlphaFoldDB" id="Q5BR85"/>
<organism evidence="1">
    <name type="scientific">Schistosoma japonicum</name>
    <name type="common">Blood fluke</name>
    <dbReference type="NCBI Taxonomy" id="6182"/>
    <lineage>
        <taxon>Eukaryota</taxon>
        <taxon>Metazoa</taxon>
        <taxon>Spiralia</taxon>
        <taxon>Lophotrochozoa</taxon>
        <taxon>Platyhelminthes</taxon>
        <taxon>Trematoda</taxon>
        <taxon>Digenea</taxon>
        <taxon>Strigeidida</taxon>
        <taxon>Schistosomatoidea</taxon>
        <taxon>Schistosomatidae</taxon>
        <taxon>Schistosoma</taxon>
    </lineage>
</organism>
<proteinExistence type="evidence at transcript level"/>
<sequence length="126" mass="13753">IAQVRDHDLALSDHDLIVVILPDHEVEIRIADKSLGVRGIDTTGHFQVTDTDQSLAMALTGVLVRILTMDGLEVHHIGLGQTVLMQDPSLIRAINALWTQVLALQAAMVEKIVSRKIWIGVLGHGL</sequence>
<reference evidence="1" key="1">
    <citation type="submission" date="2005-01" db="EMBL/GenBank/DDBJ databases">
        <authorList>
            <person name="Han Z."/>
        </authorList>
    </citation>
    <scope>NUCLEOTIDE SEQUENCE</scope>
</reference>
<dbReference type="EMBL" id="AY915730">
    <property type="protein sequence ID" value="AAX30951.2"/>
    <property type="molecule type" value="mRNA"/>
</dbReference>
<protein>
    <submittedName>
        <fullName evidence="1">SJCHGC09279 protein</fullName>
    </submittedName>
</protein>
<accession>Q5BR85</accession>
<reference evidence="1" key="2">
    <citation type="journal article" date="2006" name="PLoS Pathog.">
        <title>New perspectives on host-parasite interplay by comparative transcriptomic and proteomic analyses of Schistosoma japonicum.</title>
        <authorList>
            <person name="Liu F."/>
            <person name="Lu J."/>
            <person name="Hu W."/>
            <person name="Wang S.Y."/>
            <person name="Cui S.J."/>
            <person name="Chi M."/>
            <person name="Yan Q."/>
            <person name="Wang X.R."/>
            <person name="Song H.D."/>
            <person name="Xu X.N."/>
            <person name="Wang J.J."/>
            <person name="Zhang X.L."/>
            <person name="Zhang X."/>
            <person name="Wang Z.Q."/>
            <person name="Xue C.L."/>
            <person name="Brindley P.J."/>
            <person name="McManus D.P."/>
            <person name="Yang P.Y."/>
            <person name="Feng Z."/>
            <person name="Chen Z."/>
            <person name="Han Z.G."/>
        </authorList>
    </citation>
    <scope>NUCLEOTIDE SEQUENCE</scope>
</reference>